<reference evidence="9" key="1">
    <citation type="submission" date="2017-09" db="EMBL/GenBank/DDBJ databases">
        <title>Depth-based differentiation of microbial function through sediment-hosted aquifers and enrichment of novel symbionts in the deep terrestrial subsurface.</title>
        <authorList>
            <person name="Probst A.J."/>
            <person name="Ladd B."/>
            <person name="Jarett J.K."/>
            <person name="Geller-Mcgrath D.E."/>
            <person name="Sieber C.M.K."/>
            <person name="Emerson J.B."/>
            <person name="Anantharaman K."/>
            <person name="Thomas B.C."/>
            <person name="Malmstrom R."/>
            <person name="Stieglmeier M."/>
            <person name="Klingl A."/>
            <person name="Woyke T."/>
            <person name="Ryan C.M."/>
            <person name="Banfield J.F."/>
        </authorList>
    </citation>
    <scope>NUCLEOTIDE SEQUENCE [LARGE SCALE GENOMIC DNA]</scope>
</reference>
<evidence type="ECO:0000256" key="6">
    <source>
        <dbReference type="RuleBase" id="RU003815"/>
    </source>
</evidence>
<dbReference type="InterPro" id="IPR000754">
    <property type="entry name" value="Ribosomal_uS9"/>
</dbReference>
<gene>
    <name evidence="5" type="primary">rpsI</name>
    <name evidence="8" type="ORF">CO173_02290</name>
</gene>
<comment type="caution">
    <text evidence="8">The sequence shown here is derived from an EMBL/GenBank/DDBJ whole genome shotgun (WGS) entry which is preliminary data.</text>
</comment>
<evidence type="ECO:0000256" key="1">
    <source>
        <dbReference type="ARBA" id="ARBA00005251"/>
    </source>
</evidence>
<dbReference type="InterPro" id="IPR020574">
    <property type="entry name" value="Ribosomal_uS9_CS"/>
</dbReference>
<keyword evidence="2 5" id="KW-0689">Ribosomal protein</keyword>
<evidence type="ECO:0000256" key="4">
    <source>
        <dbReference type="ARBA" id="ARBA00035259"/>
    </source>
</evidence>
<dbReference type="EMBL" id="PFWT01000009">
    <property type="protein sequence ID" value="PJA46574.1"/>
    <property type="molecule type" value="Genomic_DNA"/>
</dbReference>
<dbReference type="InterPro" id="IPR020568">
    <property type="entry name" value="Ribosomal_Su5_D2-typ_SF"/>
</dbReference>
<dbReference type="PANTHER" id="PTHR21569:SF1">
    <property type="entry name" value="SMALL RIBOSOMAL SUBUNIT PROTEIN US9M"/>
    <property type="match status" value="1"/>
</dbReference>
<evidence type="ECO:0000313" key="9">
    <source>
        <dbReference type="Proteomes" id="UP000231263"/>
    </source>
</evidence>
<dbReference type="HAMAP" id="MF_00532_B">
    <property type="entry name" value="Ribosomal_uS9_B"/>
    <property type="match status" value="1"/>
</dbReference>
<dbReference type="InterPro" id="IPR023035">
    <property type="entry name" value="Ribosomal_uS9_bac/plastid"/>
</dbReference>
<dbReference type="AlphaFoldDB" id="A0A2M7XFB5"/>
<protein>
    <recommendedName>
        <fullName evidence="4 5">Small ribosomal subunit protein uS9</fullName>
    </recommendedName>
</protein>
<evidence type="ECO:0000256" key="3">
    <source>
        <dbReference type="ARBA" id="ARBA00023274"/>
    </source>
</evidence>
<dbReference type="Pfam" id="PF00380">
    <property type="entry name" value="Ribosomal_S9"/>
    <property type="match status" value="1"/>
</dbReference>
<dbReference type="Proteomes" id="UP000231263">
    <property type="component" value="Unassembled WGS sequence"/>
</dbReference>
<dbReference type="PANTHER" id="PTHR21569">
    <property type="entry name" value="RIBOSOMAL PROTEIN S9"/>
    <property type="match status" value="1"/>
</dbReference>
<evidence type="ECO:0000256" key="5">
    <source>
        <dbReference type="HAMAP-Rule" id="MF_00532"/>
    </source>
</evidence>
<dbReference type="FunFam" id="3.30.230.10:FF:000001">
    <property type="entry name" value="30S ribosomal protein S9"/>
    <property type="match status" value="1"/>
</dbReference>
<comment type="similarity">
    <text evidence="1 5 6">Belongs to the universal ribosomal protein uS9 family.</text>
</comment>
<feature type="compositionally biased region" description="Basic residues" evidence="7">
    <location>
        <begin position="112"/>
        <end position="131"/>
    </location>
</feature>
<evidence type="ECO:0000313" key="8">
    <source>
        <dbReference type="EMBL" id="PJA46574.1"/>
    </source>
</evidence>
<proteinExistence type="inferred from homology"/>
<keyword evidence="3 5" id="KW-0687">Ribonucleoprotein</keyword>
<dbReference type="GO" id="GO:0003735">
    <property type="term" value="F:structural constituent of ribosome"/>
    <property type="evidence" value="ECO:0007669"/>
    <property type="project" value="InterPro"/>
</dbReference>
<dbReference type="GO" id="GO:0003723">
    <property type="term" value="F:RNA binding"/>
    <property type="evidence" value="ECO:0007669"/>
    <property type="project" value="TreeGrafter"/>
</dbReference>
<dbReference type="PROSITE" id="PS00360">
    <property type="entry name" value="RIBOSOMAL_S9"/>
    <property type="match status" value="1"/>
</dbReference>
<name>A0A2M7XFB5_9BACT</name>
<sequence length="131" mass="14462">MAETYVQAIGRRKEATAQVRLYPAGTGKFSVNDKELKEYFHTAATQEIAALPLIGVGKTETVDITVRVLGGGMKGQADAVRLGVARALVKMDEELKAAIKATGLLTRDARVKERKKPGLRKARRSQQWRKR</sequence>
<dbReference type="Gene3D" id="3.30.230.10">
    <property type="match status" value="1"/>
</dbReference>
<feature type="region of interest" description="Disordered" evidence="7">
    <location>
        <begin position="111"/>
        <end position="131"/>
    </location>
</feature>
<evidence type="ECO:0000256" key="7">
    <source>
        <dbReference type="SAM" id="MobiDB-lite"/>
    </source>
</evidence>
<accession>A0A2M7XFB5</accession>
<dbReference type="GO" id="GO:0022627">
    <property type="term" value="C:cytosolic small ribosomal subunit"/>
    <property type="evidence" value="ECO:0007669"/>
    <property type="project" value="TreeGrafter"/>
</dbReference>
<dbReference type="SUPFAM" id="SSF54211">
    <property type="entry name" value="Ribosomal protein S5 domain 2-like"/>
    <property type="match status" value="1"/>
</dbReference>
<dbReference type="GO" id="GO:0006412">
    <property type="term" value="P:translation"/>
    <property type="evidence" value="ECO:0007669"/>
    <property type="project" value="UniProtKB-UniRule"/>
</dbReference>
<organism evidence="8 9">
    <name type="scientific">Candidatus Uhrbacteria bacterium CG_4_9_14_3_um_filter_41_35</name>
    <dbReference type="NCBI Taxonomy" id="1975034"/>
    <lineage>
        <taxon>Bacteria</taxon>
        <taxon>Candidatus Uhriibacteriota</taxon>
    </lineage>
</organism>
<dbReference type="InterPro" id="IPR014721">
    <property type="entry name" value="Ribsml_uS5_D2-typ_fold_subgr"/>
</dbReference>
<evidence type="ECO:0000256" key="2">
    <source>
        <dbReference type="ARBA" id="ARBA00022980"/>
    </source>
</evidence>
<dbReference type="NCBIfam" id="NF001099">
    <property type="entry name" value="PRK00132.1"/>
    <property type="match status" value="1"/>
</dbReference>